<dbReference type="AlphaFoldDB" id="A0A9D7IAF1"/>
<dbReference type="Proteomes" id="UP000886602">
    <property type="component" value="Unassembled WGS sequence"/>
</dbReference>
<proteinExistence type="predicted"/>
<dbReference type="EMBL" id="JADJNC010000060">
    <property type="protein sequence ID" value="MBK7425117.1"/>
    <property type="molecule type" value="Genomic_DNA"/>
</dbReference>
<evidence type="ECO:0000313" key="2">
    <source>
        <dbReference type="Proteomes" id="UP000886602"/>
    </source>
</evidence>
<protein>
    <submittedName>
        <fullName evidence="1">Uncharacterized protein</fullName>
    </submittedName>
</protein>
<evidence type="ECO:0000313" key="1">
    <source>
        <dbReference type="EMBL" id="MBK7425117.1"/>
    </source>
</evidence>
<organism evidence="1 2">
    <name type="scientific">Candidatus Propionivibrio dominans</name>
    <dbReference type="NCBI Taxonomy" id="2954373"/>
    <lineage>
        <taxon>Bacteria</taxon>
        <taxon>Pseudomonadati</taxon>
        <taxon>Pseudomonadota</taxon>
        <taxon>Betaproteobacteria</taxon>
        <taxon>Rhodocyclales</taxon>
        <taxon>Rhodocyclaceae</taxon>
        <taxon>Propionivibrio</taxon>
    </lineage>
</organism>
<comment type="caution">
    <text evidence="1">The sequence shown here is derived from an EMBL/GenBank/DDBJ whole genome shotgun (WGS) entry which is preliminary data.</text>
</comment>
<accession>A0A9D7IAF1</accession>
<name>A0A9D7IAF1_9RHOO</name>
<reference evidence="1" key="1">
    <citation type="submission" date="2020-10" db="EMBL/GenBank/DDBJ databases">
        <title>Connecting structure to function with the recovery of over 1000 high-quality activated sludge metagenome-assembled genomes encoding full-length rRNA genes using long-read sequencing.</title>
        <authorList>
            <person name="Singleton C.M."/>
            <person name="Petriglieri F."/>
            <person name="Kristensen J.M."/>
            <person name="Kirkegaard R.H."/>
            <person name="Michaelsen T.Y."/>
            <person name="Andersen M.H."/>
            <person name="Karst S.M."/>
            <person name="Dueholm M.S."/>
            <person name="Nielsen P.H."/>
            <person name="Albertsen M."/>
        </authorList>
    </citation>
    <scope>NUCLEOTIDE SEQUENCE</scope>
    <source>
        <strain evidence="1">EsbW_18-Q3-R4-48_MAXAC.044</strain>
    </source>
</reference>
<gene>
    <name evidence="1" type="ORF">IPJ48_19695</name>
</gene>
<sequence length="152" mass="15858">MDQPQLAVFKYKHGGRASISGKRKVFLVASLILALALSVLAFPAGLLAGIVPLVAFFGGAKTLCVGPRYLICGDEIVYYANVTQVKLSEAAGSLSLQTASGKTLLIERGKFPTNARKANKIAANQAAKFNKVSAKIVDKVRRASPALAAAGA</sequence>